<feature type="domain" description="Protein kinase" evidence="11">
    <location>
        <begin position="90"/>
        <end position="348"/>
    </location>
</feature>
<dbReference type="Gene3D" id="1.10.510.10">
    <property type="entry name" value="Transferase(Phosphotransferase) domain 1"/>
    <property type="match status" value="1"/>
</dbReference>
<accession>A0AAW1R4E0</accession>
<dbReference type="GO" id="GO:0005524">
    <property type="term" value="F:ATP binding"/>
    <property type="evidence" value="ECO:0007669"/>
    <property type="project" value="UniProtKB-UniRule"/>
</dbReference>
<dbReference type="PROSITE" id="PS00107">
    <property type="entry name" value="PROTEIN_KINASE_ATP"/>
    <property type="match status" value="1"/>
</dbReference>
<dbReference type="PROSITE" id="PS50011">
    <property type="entry name" value="PROTEIN_KINASE_DOM"/>
    <property type="match status" value="1"/>
</dbReference>
<dbReference type="InterPro" id="IPR017441">
    <property type="entry name" value="Protein_kinase_ATP_BS"/>
</dbReference>
<dbReference type="EMBL" id="JALJOR010000001">
    <property type="protein sequence ID" value="KAK9828611.1"/>
    <property type="molecule type" value="Genomic_DNA"/>
</dbReference>
<dbReference type="AlphaFoldDB" id="A0AAW1R4E0"/>
<keyword evidence="13" id="KW-1185">Reference proteome</keyword>
<dbReference type="PROSITE" id="PS00108">
    <property type="entry name" value="PROTEIN_KINASE_ST"/>
    <property type="match status" value="1"/>
</dbReference>
<dbReference type="FunFam" id="3.30.200.20:FF:000042">
    <property type="entry name" value="Aurora kinase A"/>
    <property type="match status" value="1"/>
</dbReference>
<organism evidence="12 13">
    <name type="scientific">[Myrmecia] bisecta</name>
    <dbReference type="NCBI Taxonomy" id="41462"/>
    <lineage>
        <taxon>Eukaryota</taxon>
        <taxon>Viridiplantae</taxon>
        <taxon>Chlorophyta</taxon>
        <taxon>core chlorophytes</taxon>
        <taxon>Trebouxiophyceae</taxon>
        <taxon>Trebouxiales</taxon>
        <taxon>Trebouxiaceae</taxon>
        <taxon>Myrmecia</taxon>
    </lineage>
</organism>
<keyword evidence="3 7" id="KW-0547">Nucleotide-binding</keyword>
<dbReference type="FunFam" id="1.10.510.10:FF:000571">
    <property type="entry name" value="Maternal embryonic leucine zipper kinase"/>
    <property type="match status" value="1"/>
</dbReference>
<evidence type="ECO:0000313" key="13">
    <source>
        <dbReference type="Proteomes" id="UP001489004"/>
    </source>
</evidence>
<feature type="binding site" evidence="7">
    <location>
        <position position="237"/>
    </location>
    <ligand>
        <name>ATP</name>
        <dbReference type="ChEBI" id="CHEBI:30616"/>
    </ligand>
</feature>
<evidence type="ECO:0000256" key="10">
    <source>
        <dbReference type="RuleBase" id="RU000304"/>
    </source>
</evidence>
<feature type="active site" description="Proton acceptor" evidence="6">
    <location>
        <position position="216"/>
    </location>
</feature>
<evidence type="ECO:0000256" key="8">
    <source>
        <dbReference type="PIRSR" id="PIRSR630616-3"/>
    </source>
</evidence>
<evidence type="ECO:0000256" key="1">
    <source>
        <dbReference type="ARBA" id="ARBA00022527"/>
    </source>
</evidence>
<feature type="binding site" evidence="7 9">
    <location>
        <position position="119"/>
    </location>
    <ligand>
        <name>ATP</name>
        <dbReference type="ChEBI" id="CHEBI:30616"/>
    </ligand>
</feature>
<evidence type="ECO:0000313" key="12">
    <source>
        <dbReference type="EMBL" id="KAK9828611.1"/>
    </source>
</evidence>
<keyword evidence="5 7" id="KW-0067">ATP-binding</keyword>
<evidence type="ECO:0000256" key="9">
    <source>
        <dbReference type="PROSITE-ProRule" id="PRU10141"/>
    </source>
</evidence>
<evidence type="ECO:0000256" key="4">
    <source>
        <dbReference type="ARBA" id="ARBA00022777"/>
    </source>
</evidence>
<dbReference type="InterPro" id="IPR011009">
    <property type="entry name" value="Kinase-like_dom_sf"/>
</dbReference>
<keyword evidence="2" id="KW-0808">Transferase</keyword>
<dbReference type="GO" id="GO:0004674">
    <property type="term" value="F:protein serine/threonine kinase activity"/>
    <property type="evidence" value="ECO:0007669"/>
    <property type="project" value="UniProtKB-KW"/>
</dbReference>
<keyword evidence="1 10" id="KW-0723">Serine/threonine-protein kinase</keyword>
<keyword evidence="4" id="KW-0418">Kinase</keyword>
<proteinExistence type="inferred from homology"/>
<dbReference type="SMART" id="SM00220">
    <property type="entry name" value="S_TKc"/>
    <property type="match status" value="1"/>
</dbReference>
<dbReference type="InterPro" id="IPR008271">
    <property type="entry name" value="Ser/Thr_kinase_AS"/>
</dbReference>
<dbReference type="Pfam" id="PF00069">
    <property type="entry name" value="Pkinase"/>
    <property type="match status" value="1"/>
</dbReference>
<sequence>MGSLQYSAAVLPAWNLTYLPTVLPSGLPVDNAYTPLHTFKRLCGTSRRDGTHQIGHTCSLVCKAQLNTPTTTSDTCMPSLDWPVGSHERFRLGEQLGKGSFGAVFIATDIETEQEYAMKVLPKHRAGVSQLVTLHKFNQEVEVMTHLRSCRQCIHLHGVYQDANHLFMVLDLCKGGHLGDLLQMQGLLTEKEARCVITDVLRALAACHAQCICYGDIKPSNMLLLQPYPDLEVKLADFGLSTFVAPGTQLKKRTGTPVYMAPELYTGTHGVECDLWGLGMLMYQLLAGRLPFWGGDTTAMKVFERVMPPYKLLRSSEPVSMAAICSNMLVGLHHSTSAAANHASGGNR</sequence>
<comment type="similarity">
    <text evidence="10">Belongs to the protein kinase superfamily.</text>
</comment>
<feature type="cross-link" description="Glycyl lysine isopeptide (Lys-Gly) (interchain with G-Cter in SUMO2)" evidence="8">
    <location>
        <position position="218"/>
    </location>
</feature>
<evidence type="ECO:0000256" key="7">
    <source>
        <dbReference type="PIRSR" id="PIRSR630616-2"/>
    </source>
</evidence>
<dbReference type="SUPFAM" id="SSF56112">
    <property type="entry name" value="Protein kinase-like (PK-like)"/>
    <property type="match status" value="1"/>
</dbReference>
<dbReference type="InterPro" id="IPR000719">
    <property type="entry name" value="Prot_kinase_dom"/>
</dbReference>
<dbReference type="InterPro" id="IPR030616">
    <property type="entry name" value="Aur-like"/>
</dbReference>
<evidence type="ECO:0000256" key="5">
    <source>
        <dbReference type="ARBA" id="ARBA00022840"/>
    </source>
</evidence>
<dbReference type="Proteomes" id="UP001489004">
    <property type="component" value="Unassembled WGS sequence"/>
</dbReference>
<reference evidence="12 13" key="1">
    <citation type="journal article" date="2024" name="Nat. Commun.">
        <title>Phylogenomics reveals the evolutionary origins of lichenization in chlorophyte algae.</title>
        <authorList>
            <person name="Puginier C."/>
            <person name="Libourel C."/>
            <person name="Otte J."/>
            <person name="Skaloud P."/>
            <person name="Haon M."/>
            <person name="Grisel S."/>
            <person name="Petersen M."/>
            <person name="Berrin J.G."/>
            <person name="Delaux P.M."/>
            <person name="Dal Grande F."/>
            <person name="Keller J."/>
        </authorList>
    </citation>
    <scope>NUCLEOTIDE SEQUENCE [LARGE SCALE GENOMIC DNA]</scope>
    <source>
        <strain evidence="12 13">SAG 2043</strain>
    </source>
</reference>
<protein>
    <recommendedName>
        <fullName evidence="11">Protein kinase domain-containing protein</fullName>
    </recommendedName>
</protein>
<evidence type="ECO:0000256" key="2">
    <source>
        <dbReference type="ARBA" id="ARBA00022679"/>
    </source>
</evidence>
<name>A0AAW1R4E0_9CHLO</name>
<evidence type="ECO:0000256" key="6">
    <source>
        <dbReference type="PIRSR" id="PIRSR630616-1"/>
    </source>
</evidence>
<gene>
    <name evidence="12" type="ORF">WJX72_001030</name>
</gene>
<evidence type="ECO:0000259" key="11">
    <source>
        <dbReference type="PROSITE" id="PS50011"/>
    </source>
</evidence>
<evidence type="ECO:0000256" key="3">
    <source>
        <dbReference type="ARBA" id="ARBA00022741"/>
    </source>
</evidence>
<comment type="caution">
    <text evidence="12">The sequence shown here is derived from an EMBL/GenBank/DDBJ whole genome shotgun (WGS) entry which is preliminary data.</text>
</comment>
<dbReference type="PANTHER" id="PTHR24350">
    <property type="entry name" value="SERINE/THREONINE-PROTEIN KINASE IAL-RELATED"/>
    <property type="match status" value="1"/>
</dbReference>